<dbReference type="OrthoDB" id="6353017at2759"/>
<name>A0A401RV56_CHIPU</name>
<dbReference type="GO" id="GO:0005634">
    <property type="term" value="C:nucleus"/>
    <property type="evidence" value="ECO:0007669"/>
    <property type="project" value="UniProtKB-SubCell"/>
</dbReference>
<dbReference type="OMA" id="HCENIER"/>
<evidence type="ECO:0000256" key="7">
    <source>
        <dbReference type="ARBA" id="ARBA00023054"/>
    </source>
</evidence>
<dbReference type="Pfam" id="PF08234">
    <property type="entry name" value="Spindle_Spc25"/>
    <property type="match status" value="1"/>
</dbReference>
<feature type="coiled-coil region" evidence="13">
    <location>
        <begin position="78"/>
        <end position="126"/>
    </location>
</feature>
<comment type="caution">
    <text evidence="15">The sequence shown here is derived from an EMBL/GenBank/DDBJ whole genome shotgun (WGS) entry which is preliminary data.</text>
</comment>
<dbReference type="GO" id="GO:0051301">
    <property type="term" value="P:cell division"/>
    <property type="evidence" value="ECO:0007669"/>
    <property type="project" value="UniProtKB-UniRule"/>
</dbReference>
<protein>
    <recommendedName>
        <fullName evidence="3 12">Kinetochore protein SPC25</fullName>
    </recommendedName>
</protein>
<keyword evidence="8 12" id="KW-0131">Cell cycle</keyword>
<keyword evidence="4 12" id="KW-0158">Chromosome</keyword>
<keyword evidence="5 12" id="KW-0132">Cell division</keyword>
<accession>A0A401RV56</accession>
<evidence type="ECO:0000256" key="8">
    <source>
        <dbReference type="ARBA" id="ARBA00023306"/>
    </source>
</evidence>
<dbReference type="Gene3D" id="3.30.457.50">
    <property type="entry name" value="Chromosome segregation protein Spc25"/>
    <property type="match status" value="1"/>
</dbReference>
<evidence type="ECO:0000256" key="1">
    <source>
        <dbReference type="ARBA" id="ARBA00004584"/>
    </source>
</evidence>
<dbReference type="GO" id="GO:0007059">
    <property type="term" value="P:chromosome segregation"/>
    <property type="evidence" value="ECO:0007669"/>
    <property type="project" value="InterPro"/>
</dbReference>
<reference evidence="15 16" key="1">
    <citation type="journal article" date="2018" name="Nat. Ecol. Evol.">
        <title>Shark genomes provide insights into elasmobranch evolution and the origin of vertebrates.</title>
        <authorList>
            <person name="Hara Y"/>
            <person name="Yamaguchi K"/>
            <person name="Onimaru K"/>
            <person name="Kadota M"/>
            <person name="Koyanagi M"/>
            <person name="Keeley SD"/>
            <person name="Tatsumi K"/>
            <person name="Tanaka K"/>
            <person name="Motone F"/>
            <person name="Kageyama Y"/>
            <person name="Nozu R"/>
            <person name="Adachi N"/>
            <person name="Nishimura O"/>
            <person name="Nakagawa R"/>
            <person name="Tanegashima C"/>
            <person name="Kiyatake I"/>
            <person name="Matsumoto R"/>
            <person name="Murakumo K"/>
            <person name="Nishida K"/>
            <person name="Terakita A"/>
            <person name="Kuratani S"/>
            <person name="Sato K"/>
            <person name="Hyodo S Kuraku.S."/>
        </authorList>
    </citation>
    <scope>NUCLEOTIDE SEQUENCE [LARGE SCALE GENOMIC DNA]</scope>
</reference>
<keyword evidence="12" id="KW-0995">Kinetochore</keyword>
<keyword evidence="12" id="KW-0539">Nucleus</keyword>
<comment type="subunit">
    <text evidence="11">Component of the NDC80 complex, which is composed of ndc80, cdca1, spbc24 and spbc25. The NDC80 complex interacts with mis12 and zwint.</text>
</comment>
<evidence type="ECO:0000256" key="4">
    <source>
        <dbReference type="ARBA" id="ARBA00022454"/>
    </source>
</evidence>
<comment type="similarity">
    <text evidence="2 12">Belongs to the SPC25 family.</text>
</comment>
<keyword evidence="16" id="KW-1185">Reference proteome</keyword>
<dbReference type="AlphaFoldDB" id="A0A401RV56"/>
<keyword evidence="9 12" id="KW-0137">Centromere</keyword>
<evidence type="ECO:0000256" key="2">
    <source>
        <dbReference type="ARBA" id="ARBA00006379"/>
    </source>
</evidence>
<dbReference type="GO" id="GO:0031262">
    <property type="term" value="C:Ndc80 complex"/>
    <property type="evidence" value="ECO:0007669"/>
    <property type="project" value="InterPro"/>
</dbReference>
<dbReference type="InterPro" id="IPR013255">
    <property type="entry name" value="Spc25_C"/>
</dbReference>
<evidence type="ECO:0000256" key="3">
    <source>
        <dbReference type="ARBA" id="ARBA00013692"/>
    </source>
</evidence>
<dbReference type="STRING" id="137246.A0A401RV56"/>
<dbReference type="EMBL" id="BEZZ01000005">
    <property type="protein sequence ID" value="GCC22001.1"/>
    <property type="molecule type" value="Genomic_DNA"/>
</dbReference>
<dbReference type="CDD" id="cd23784">
    <property type="entry name" value="RWD_Spc25"/>
    <property type="match status" value="1"/>
</dbReference>
<dbReference type="Proteomes" id="UP000287033">
    <property type="component" value="Unassembled WGS sequence"/>
</dbReference>
<feature type="domain" description="Chromosome segregation protein Spc25 C-terminal" evidence="14">
    <location>
        <begin position="152"/>
        <end position="221"/>
    </location>
</feature>
<evidence type="ECO:0000256" key="11">
    <source>
        <dbReference type="ARBA" id="ARBA00065771"/>
    </source>
</evidence>
<comment type="subcellular location">
    <subcellularLocation>
        <location evidence="1">Chromosome</location>
        <location evidence="1">Centromere</location>
    </subcellularLocation>
    <subcellularLocation>
        <location evidence="12">Nucleus</location>
    </subcellularLocation>
    <subcellularLocation>
        <location evidence="12">Chromosome</location>
        <location evidence="12">Centromere</location>
        <location evidence="12">Kinetochore</location>
    </subcellularLocation>
</comment>
<evidence type="ECO:0000256" key="13">
    <source>
        <dbReference type="SAM" id="Coils"/>
    </source>
</evidence>
<dbReference type="PANTHER" id="PTHR14281">
    <property type="entry name" value="KINETOCHORE PROTEIN SPC25-RELATED"/>
    <property type="match status" value="1"/>
</dbReference>
<organism evidence="15 16">
    <name type="scientific">Chiloscyllium punctatum</name>
    <name type="common">Brownbanded bambooshark</name>
    <name type="synonym">Hemiscyllium punctatum</name>
    <dbReference type="NCBI Taxonomy" id="137246"/>
    <lineage>
        <taxon>Eukaryota</taxon>
        <taxon>Metazoa</taxon>
        <taxon>Chordata</taxon>
        <taxon>Craniata</taxon>
        <taxon>Vertebrata</taxon>
        <taxon>Chondrichthyes</taxon>
        <taxon>Elasmobranchii</taxon>
        <taxon>Galeomorphii</taxon>
        <taxon>Galeoidea</taxon>
        <taxon>Orectolobiformes</taxon>
        <taxon>Hemiscylliidae</taxon>
        <taxon>Chiloscyllium</taxon>
    </lineage>
</organism>
<keyword evidence="7 13" id="KW-0175">Coiled coil</keyword>
<evidence type="ECO:0000256" key="6">
    <source>
        <dbReference type="ARBA" id="ARBA00022776"/>
    </source>
</evidence>
<sequence>MDIFQEDAQCQLNEKLNETRIKFLSLWENYNPTGFKQKYRESLKITEDRCLEIYEEEKQMCEKIQLTKKVIAEQNAFLEKTQIELQSISQHCENIERQKQDVLEKIKKLKEGLRKKQELISTQKDQNKAKLKELNLSAEMFKKRMGLEIRKVQGEQLQFIFRCISHKSPEQPFTFLLKISEEGNYEVTSCEPPLECMSSLQEKLKETNNFSAFLANVRKAFTTLV</sequence>
<keyword evidence="6 12" id="KW-0498">Mitosis</keyword>
<evidence type="ECO:0000256" key="9">
    <source>
        <dbReference type="ARBA" id="ARBA00023328"/>
    </source>
</evidence>
<dbReference type="InterPro" id="IPR045143">
    <property type="entry name" value="Spc25"/>
</dbReference>
<comment type="function">
    <text evidence="10">Acts as a component of the essential kinetochore-associated NDC80 complex, which is required for chromosome segregation and spindle checkpoint activity. Required for kinetochore integrity and the organization of stable microtubule binding sites in the outer plate of the kinetochore. The NDC80 complex synergistically enhances the affinity of the SKA1 complex for microtubules and may allow the NDC80 complex to track depolymerizing microtubules.</text>
</comment>
<evidence type="ECO:0000256" key="10">
    <source>
        <dbReference type="ARBA" id="ARBA00045419"/>
    </source>
</evidence>
<dbReference type="PANTHER" id="PTHR14281:SF0">
    <property type="entry name" value="KINETOCHORE PROTEIN SPC25"/>
    <property type="match status" value="1"/>
</dbReference>
<dbReference type="FunFam" id="3.30.457.50:FF:000001">
    <property type="entry name" value="Probable kinetochore protein spc25"/>
    <property type="match status" value="1"/>
</dbReference>
<gene>
    <name evidence="15" type="ORF">chiPu_0000385</name>
</gene>
<evidence type="ECO:0000313" key="16">
    <source>
        <dbReference type="Proteomes" id="UP000287033"/>
    </source>
</evidence>
<proteinExistence type="inferred from homology"/>
<evidence type="ECO:0000313" key="15">
    <source>
        <dbReference type="EMBL" id="GCC22001.1"/>
    </source>
</evidence>
<evidence type="ECO:0000259" key="14">
    <source>
        <dbReference type="Pfam" id="PF08234"/>
    </source>
</evidence>
<evidence type="ECO:0000256" key="5">
    <source>
        <dbReference type="ARBA" id="ARBA00022618"/>
    </source>
</evidence>
<evidence type="ECO:0000256" key="12">
    <source>
        <dbReference type="RuleBase" id="RU367150"/>
    </source>
</evidence>